<evidence type="ECO:0000256" key="7">
    <source>
        <dbReference type="ARBA" id="ARBA00023235"/>
    </source>
</evidence>
<dbReference type="FunFam" id="1.10.486.10:FF:000003">
    <property type="entry name" value="ATP-dependent DNA helicase"/>
    <property type="match status" value="1"/>
</dbReference>
<organism evidence="14 15">
    <name type="scientific">Clostridium cylindrosporum DSM 605</name>
    <dbReference type="NCBI Taxonomy" id="1121307"/>
    <lineage>
        <taxon>Bacteria</taxon>
        <taxon>Bacillati</taxon>
        <taxon>Bacillota</taxon>
        <taxon>Clostridia</taxon>
        <taxon>Eubacteriales</taxon>
        <taxon>Clostridiaceae</taxon>
        <taxon>Clostridium</taxon>
    </lineage>
</organism>
<dbReference type="Gene3D" id="1.10.486.10">
    <property type="entry name" value="PCRA, domain 4"/>
    <property type="match status" value="1"/>
</dbReference>
<dbReference type="PATRIC" id="fig|1121307.3.peg.2461"/>
<evidence type="ECO:0000256" key="10">
    <source>
        <dbReference type="PROSITE-ProRule" id="PRU00560"/>
    </source>
</evidence>
<evidence type="ECO:0000259" key="12">
    <source>
        <dbReference type="PROSITE" id="PS51198"/>
    </source>
</evidence>
<evidence type="ECO:0000256" key="8">
    <source>
        <dbReference type="ARBA" id="ARBA00034617"/>
    </source>
</evidence>
<dbReference type="Gene3D" id="1.10.10.160">
    <property type="match status" value="1"/>
</dbReference>
<protein>
    <recommendedName>
        <fullName evidence="11">ATP-dependent DNA helicase</fullName>
        <ecNumber evidence="11">5.6.2.4</ecNumber>
    </recommendedName>
</protein>
<dbReference type="PANTHER" id="PTHR11070:SF2">
    <property type="entry name" value="ATP-DEPENDENT DNA HELICASE SRS2"/>
    <property type="match status" value="1"/>
</dbReference>
<dbReference type="GO" id="GO:0016887">
    <property type="term" value="F:ATP hydrolysis activity"/>
    <property type="evidence" value="ECO:0007669"/>
    <property type="project" value="RHEA"/>
</dbReference>
<dbReference type="GO" id="GO:0009314">
    <property type="term" value="P:response to radiation"/>
    <property type="evidence" value="ECO:0007669"/>
    <property type="project" value="UniProtKB-ARBA"/>
</dbReference>
<dbReference type="EC" id="5.6.2.4" evidence="11"/>
<sequence>MIDLDTLNPSQREAVETLNGPLLILAGAGSGKTRVLTYRIAHLIDNGVYPDNILAITFTNKAAKEMKERIEALVDERAKSIWVGTFHSVCVRILRQHIDKLGYDKSFVIYDTSDQEKLVKECLKELNIDEKQFPPKSMLSSIGNLKDNLIDWQSFKRDNMNKFEKKNLVEVYERYQKKLENNNALDFDDIIMKTVKLLMDNEDILSYYHRKFNYILVDEYQDTNGAQYNLIKILASAHKNLCVVGDDDQSIYGWRGADIRNILEFEKDYDNTKIIKLEQNYRCTKRILDAANCVIANNENRKNKKLWTENEIGESIKFFKGNSDREESGFIAETVQTNINEGYSAKDFAILYRTNAMSRIIEESLMNKGIPYKLIGGLKFYDRKEVKDVIAYLRVINNPADSVSLDRIVNVPKRGIGDSSLDKIKEFAASQDVSLYSAMLDIEEISTLTKRASNSIVKFIGIMNTLIMSKETMSVSEIIREILDKTDYIEELRKEQDKDKIDRIQNVEEFYSAAVEFESSDEEDKSLAAFLEKIALVSDQDNINDDSRVTLMTLHTAKGLEFPVVFIAGFEEGVFPHFRAQEDEEEMEEERRLCYVGITRAKKHLYLTCARQRLLFGRTTFNAPSSFVEEIPEDIIQDISPKPRESFNRVYNHEAQAPKVKAANRNIYSKVEMPVMENKKMNTIGKSEIKAGIKIKHKVFGKGLVISTRPSGGDTQITVHFESAGLKNLLLGSAPIEIL</sequence>
<evidence type="ECO:0000256" key="11">
    <source>
        <dbReference type="RuleBase" id="RU364053"/>
    </source>
</evidence>
<evidence type="ECO:0000256" key="1">
    <source>
        <dbReference type="ARBA" id="ARBA00009922"/>
    </source>
</evidence>
<keyword evidence="4 10" id="KW-0347">Helicase</keyword>
<dbReference type="Proteomes" id="UP000036756">
    <property type="component" value="Unassembled WGS sequence"/>
</dbReference>
<dbReference type="Pfam" id="PF21196">
    <property type="entry name" value="PcrA_UvrD_tudor"/>
    <property type="match status" value="1"/>
</dbReference>
<dbReference type="InterPro" id="IPR014017">
    <property type="entry name" value="DNA_helicase_UvrD-like_C"/>
</dbReference>
<dbReference type="EMBL" id="LFVU01000001">
    <property type="protein sequence ID" value="KMT23273.1"/>
    <property type="molecule type" value="Genomic_DNA"/>
</dbReference>
<dbReference type="InterPro" id="IPR000212">
    <property type="entry name" value="DNA_helicase_UvrD/REP"/>
</dbReference>
<proteinExistence type="inferred from homology"/>
<dbReference type="Pfam" id="PF13361">
    <property type="entry name" value="UvrD_C"/>
    <property type="match status" value="1"/>
</dbReference>
<evidence type="ECO:0000256" key="4">
    <source>
        <dbReference type="ARBA" id="ARBA00022806"/>
    </source>
</evidence>
<feature type="domain" description="UvrD-like helicase C-terminal" evidence="13">
    <location>
        <begin position="285"/>
        <end position="559"/>
    </location>
</feature>
<dbReference type="InterPro" id="IPR014016">
    <property type="entry name" value="UvrD-like_ATP-bd"/>
</dbReference>
<dbReference type="AlphaFoldDB" id="A0A0J8DGI2"/>
<evidence type="ECO:0000256" key="9">
    <source>
        <dbReference type="ARBA" id="ARBA00048988"/>
    </source>
</evidence>
<dbReference type="GO" id="GO:0033202">
    <property type="term" value="C:DNA helicase complex"/>
    <property type="evidence" value="ECO:0007669"/>
    <property type="project" value="TreeGrafter"/>
</dbReference>
<dbReference type="GO" id="GO:0005524">
    <property type="term" value="F:ATP binding"/>
    <property type="evidence" value="ECO:0007669"/>
    <property type="project" value="UniProtKB-UniRule"/>
</dbReference>
<reference evidence="14 15" key="1">
    <citation type="submission" date="2015-06" db="EMBL/GenBank/DDBJ databases">
        <title>Draft genome sequence of the purine-degrading Clostridium cylindrosporum HC-1 (DSM 605).</title>
        <authorList>
            <person name="Poehlein A."/>
            <person name="Schiel-Bengelsdorf B."/>
            <person name="Bengelsdorf F."/>
            <person name="Daniel R."/>
            <person name="Duerre P."/>
        </authorList>
    </citation>
    <scope>NUCLEOTIDE SEQUENCE [LARGE SCALE GENOMIC DNA]</scope>
    <source>
        <strain evidence="14 15">DSM 605</strain>
    </source>
</reference>
<feature type="domain" description="UvrD-like helicase ATP-binding" evidence="12">
    <location>
        <begin position="5"/>
        <end position="284"/>
    </location>
</feature>
<evidence type="ECO:0000313" key="15">
    <source>
        <dbReference type="Proteomes" id="UP000036756"/>
    </source>
</evidence>
<evidence type="ECO:0000256" key="3">
    <source>
        <dbReference type="ARBA" id="ARBA00022801"/>
    </source>
</evidence>
<dbReference type="SUPFAM" id="SSF52540">
    <property type="entry name" value="P-loop containing nucleoside triphosphate hydrolases"/>
    <property type="match status" value="1"/>
</dbReference>
<dbReference type="GO" id="GO:0000725">
    <property type="term" value="P:recombinational repair"/>
    <property type="evidence" value="ECO:0007669"/>
    <property type="project" value="TreeGrafter"/>
</dbReference>
<accession>A0A0J8DGI2</accession>
<gene>
    <name evidence="14" type="primary">pcrA</name>
    <name evidence="14" type="ORF">CLCY_8c00090</name>
</gene>
<dbReference type="STRING" id="1121307.CLCY_8c00090"/>
<dbReference type="InterPro" id="IPR027417">
    <property type="entry name" value="P-loop_NTPase"/>
</dbReference>
<comment type="catalytic activity">
    <reaction evidence="9 11">
        <text>ATP + H2O = ADP + phosphate + H(+)</text>
        <dbReference type="Rhea" id="RHEA:13065"/>
        <dbReference type="ChEBI" id="CHEBI:15377"/>
        <dbReference type="ChEBI" id="CHEBI:15378"/>
        <dbReference type="ChEBI" id="CHEBI:30616"/>
        <dbReference type="ChEBI" id="CHEBI:43474"/>
        <dbReference type="ChEBI" id="CHEBI:456216"/>
        <dbReference type="EC" id="5.6.2.4"/>
    </reaction>
</comment>
<comment type="catalytic activity">
    <reaction evidence="8">
        <text>Couples ATP hydrolysis with the unwinding of duplex DNA by translocating in the 3'-5' direction.</text>
        <dbReference type="EC" id="5.6.2.4"/>
    </reaction>
</comment>
<dbReference type="GO" id="GO:0006260">
    <property type="term" value="P:DNA replication"/>
    <property type="evidence" value="ECO:0007669"/>
    <property type="project" value="InterPro"/>
</dbReference>
<dbReference type="PROSITE" id="PS51198">
    <property type="entry name" value="UVRD_HELICASE_ATP_BIND"/>
    <property type="match status" value="1"/>
</dbReference>
<evidence type="ECO:0000256" key="5">
    <source>
        <dbReference type="ARBA" id="ARBA00022840"/>
    </source>
</evidence>
<dbReference type="InterPro" id="IPR013986">
    <property type="entry name" value="DExx_box_DNA_helicase_dom_sf"/>
</dbReference>
<keyword evidence="5 10" id="KW-0067">ATP-binding</keyword>
<comment type="similarity">
    <text evidence="1 11">Belongs to the helicase family. UvrD subfamily.</text>
</comment>
<keyword evidence="3 10" id="KW-0378">Hydrolase</keyword>
<dbReference type="InterPro" id="IPR005751">
    <property type="entry name" value="ATP-dep_DNA_helicase_PcrA"/>
</dbReference>
<keyword evidence="7" id="KW-0413">Isomerase</keyword>
<dbReference type="OrthoDB" id="9810135at2"/>
<keyword evidence="6 11" id="KW-0238">DNA-binding</keyword>
<comment type="caution">
    <text evidence="14">The sequence shown here is derived from an EMBL/GenBank/DDBJ whole genome shotgun (WGS) entry which is preliminary data.</text>
</comment>
<dbReference type="GO" id="GO:0003677">
    <property type="term" value="F:DNA binding"/>
    <property type="evidence" value="ECO:0007669"/>
    <property type="project" value="UniProtKB-KW"/>
</dbReference>
<dbReference type="FunFam" id="1.10.10.160:FF:000001">
    <property type="entry name" value="ATP-dependent DNA helicase"/>
    <property type="match status" value="1"/>
</dbReference>
<dbReference type="PANTHER" id="PTHR11070">
    <property type="entry name" value="UVRD / RECB / PCRA DNA HELICASE FAMILY MEMBER"/>
    <property type="match status" value="1"/>
</dbReference>
<evidence type="ECO:0000256" key="2">
    <source>
        <dbReference type="ARBA" id="ARBA00022741"/>
    </source>
</evidence>
<keyword evidence="15" id="KW-1185">Reference proteome</keyword>
<keyword evidence="2 10" id="KW-0547">Nucleotide-binding</keyword>
<dbReference type="Pfam" id="PF00580">
    <property type="entry name" value="UvrD-helicase"/>
    <property type="match status" value="1"/>
</dbReference>
<dbReference type="GO" id="GO:0005829">
    <property type="term" value="C:cytosol"/>
    <property type="evidence" value="ECO:0007669"/>
    <property type="project" value="TreeGrafter"/>
</dbReference>
<evidence type="ECO:0000256" key="6">
    <source>
        <dbReference type="ARBA" id="ARBA00023125"/>
    </source>
</evidence>
<dbReference type="PROSITE" id="PS51217">
    <property type="entry name" value="UVRD_HELICASE_CTER"/>
    <property type="match status" value="1"/>
</dbReference>
<dbReference type="CDD" id="cd17932">
    <property type="entry name" value="DEXQc_UvrD"/>
    <property type="match status" value="1"/>
</dbReference>
<evidence type="ECO:0000259" key="13">
    <source>
        <dbReference type="PROSITE" id="PS51217"/>
    </source>
</evidence>
<dbReference type="GO" id="GO:0043138">
    <property type="term" value="F:3'-5' DNA helicase activity"/>
    <property type="evidence" value="ECO:0007669"/>
    <property type="project" value="UniProtKB-EC"/>
</dbReference>
<feature type="binding site" evidence="10">
    <location>
        <begin position="26"/>
        <end position="33"/>
    </location>
    <ligand>
        <name>ATP</name>
        <dbReference type="ChEBI" id="CHEBI:30616"/>
    </ligand>
</feature>
<dbReference type="Gene3D" id="3.40.50.300">
    <property type="entry name" value="P-loop containing nucleotide triphosphate hydrolases"/>
    <property type="match status" value="2"/>
</dbReference>
<evidence type="ECO:0000313" key="14">
    <source>
        <dbReference type="EMBL" id="KMT23273.1"/>
    </source>
</evidence>
<name>A0A0J8DGI2_CLOCY</name>
<dbReference type="NCBIfam" id="TIGR01073">
    <property type="entry name" value="pcrA"/>
    <property type="match status" value="1"/>
</dbReference>